<evidence type="ECO:0000259" key="3">
    <source>
        <dbReference type="Pfam" id="PF00857"/>
    </source>
</evidence>
<protein>
    <recommendedName>
        <fullName evidence="3">Isochorismatase-like domain-containing protein</fullName>
    </recommendedName>
</protein>
<dbReference type="Pfam" id="PF00857">
    <property type="entry name" value="Isochorismatase"/>
    <property type="match status" value="1"/>
</dbReference>
<dbReference type="CDD" id="cd00431">
    <property type="entry name" value="cysteine_hydrolases"/>
    <property type="match status" value="1"/>
</dbReference>
<evidence type="ECO:0000313" key="4">
    <source>
        <dbReference type="EMBL" id="TVY56032.1"/>
    </source>
</evidence>
<dbReference type="AlphaFoldDB" id="A0A7D8UTU4"/>
<dbReference type="Proteomes" id="UP000481288">
    <property type="component" value="Unassembled WGS sequence"/>
</dbReference>
<organism evidence="4 5">
    <name type="scientific">Lachnellula cervina</name>
    <dbReference type="NCBI Taxonomy" id="1316786"/>
    <lineage>
        <taxon>Eukaryota</taxon>
        <taxon>Fungi</taxon>
        <taxon>Dikarya</taxon>
        <taxon>Ascomycota</taxon>
        <taxon>Pezizomycotina</taxon>
        <taxon>Leotiomycetes</taxon>
        <taxon>Helotiales</taxon>
        <taxon>Lachnaceae</taxon>
        <taxon>Lachnellula</taxon>
    </lineage>
</organism>
<dbReference type="SUPFAM" id="SSF52499">
    <property type="entry name" value="Isochorismatase-like hydrolases"/>
    <property type="match status" value="1"/>
</dbReference>
<evidence type="ECO:0000256" key="2">
    <source>
        <dbReference type="ARBA" id="ARBA00022801"/>
    </source>
</evidence>
<feature type="domain" description="Isochorismatase-like" evidence="3">
    <location>
        <begin position="13"/>
        <end position="210"/>
    </location>
</feature>
<dbReference type="PANTHER" id="PTHR43540">
    <property type="entry name" value="PEROXYUREIDOACRYLATE/UREIDOACRYLATE AMIDOHYDROLASE-RELATED"/>
    <property type="match status" value="1"/>
</dbReference>
<keyword evidence="5" id="KW-1185">Reference proteome</keyword>
<dbReference type="Gene3D" id="3.40.50.850">
    <property type="entry name" value="Isochorismatase-like"/>
    <property type="match status" value="1"/>
</dbReference>
<proteinExistence type="inferred from homology"/>
<dbReference type="InterPro" id="IPR000868">
    <property type="entry name" value="Isochorismatase-like_dom"/>
</dbReference>
<comment type="caution">
    <text evidence="4">The sequence shown here is derived from an EMBL/GenBank/DDBJ whole genome shotgun (WGS) entry which is preliminary data.</text>
</comment>
<dbReference type="OrthoDB" id="167809at2759"/>
<name>A0A7D8UTU4_9HELO</name>
<accession>A0A7D8UTU4</accession>
<sequence length="231" mass="25549">MDQNFSGDWQTHALVIIDVQNEFISPKGNFPISDACRPDLLKYLTALIPQFRKTGHIIWVKAIYPERTEEPPSMKARAKGDGILGTNRWLSKATHVDPTPCCAAGTFGAEIYPDFLALAEPEDVVITKDAYSAFNGDTGLKEALREKGVTDVYFCGVASGTCVLATVVDAVRISADEGHLWVHVVPNCMGWRRLNAHEEAIRRIKELCRRVELQNSDRFGELEPASAAESC</sequence>
<dbReference type="GO" id="GO:0016787">
    <property type="term" value="F:hydrolase activity"/>
    <property type="evidence" value="ECO:0007669"/>
    <property type="project" value="UniProtKB-KW"/>
</dbReference>
<dbReference type="EMBL" id="QGMG01000191">
    <property type="protein sequence ID" value="TVY56032.1"/>
    <property type="molecule type" value="Genomic_DNA"/>
</dbReference>
<dbReference type="InterPro" id="IPR050272">
    <property type="entry name" value="Isochorismatase-like_hydrls"/>
</dbReference>
<keyword evidence="2" id="KW-0378">Hydrolase</keyword>
<evidence type="ECO:0000256" key="1">
    <source>
        <dbReference type="ARBA" id="ARBA00006336"/>
    </source>
</evidence>
<comment type="similarity">
    <text evidence="1">Belongs to the isochorismatase family.</text>
</comment>
<reference evidence="4 5" key="1">
    <citation type="submission" date="2018-05" db="EMBL/GenBank/DDBJ databases">
        <title>Whole genome sequencing for identification of molecular markers to develop diagnostic detection tools for the regulated plant pathogen Lachnellula willkommii.</title>
        <authorList>
            <person name="Giroux E."/>
            <person name="Bilodeau G."/>
        </authorList>
    </citation>
    <scope>NUCLEOTIDE SEQUENCE [LARGE SCALE GENOMIC DNA]</scope>
    <source>
        <strain evidence="4 5">CBS 625.97</strain>
    </source>
</reference>
<dbReference type="InterPro" id="IPR036380">
    <property type="entry name" value="Isochorismatase-like_sf"/>
</dbReference>
<gene>
    <name evidence="4" type="ORF">LCER1_G004060</name>
</gene>
<evidence type="ECO:0000313" key="5">
    <source>
        <dbReference type="Proteomes" id="UP000481288"/>
    </source>
</evidence>